<evidence type="ECO:0000256" key="1">
    <source>
        <dbReference type="SAM" id="Phobius"/>
    </source>
</evidence>
<accession>A0A4R0XT03</accession>
<keyword evidence="1" id="KW-1133">Transmembrane helix</keyword>
<feature type="transmembrane region" description="Helical" evidence="1">
    <location>
        <begin position="20"/>
        <end position="39"/>
    </location>
</feature>
<feature type="transmembrane region" description="Helical" evidence="1">
    <location>
        <begin position="45"/>
        <end position="65"/>
    </location>
</feature>
<feature type="transmembrane region" description="Helical" evidence="1">
    <location>
        <begin position="321"/>
        <end position="341"/>
    </location>
</feature>
<name>A0A4R0XT03_9MOLU</name>
<feature type="transmembrane region" description="Helical" evidence="1">
    <location>
        <begin position="228"/>
        <end position="248"/>
    </location>
</feature>
<keyword evidence="1" id="KW-0812">Transmembrane</keyword>
<protein>
    <recommendedName>
        <fullName evidence="4">Low temperature requirement protein A</fullName>
    </recommendedName>
</protein>
<feature type="transmembrane region" description="Helical" evidence="1">
    <location>
        <begin position="77"/>
        <end position="102"/>
    </location>
</feature>
<reference evidence="2 3" key="1">
    <citation type="submission" date="2018-02" db="EMBL/GenBank/DDBJ databases">
        <title>Mycoplasma marinum and Mycoplasma todarodis sp. nov., moderately halophilic and psychrotolerant mycoplasmas isolated from cephalopods.</title>
        <authorList>
            <person name="Viver T."/>
        </authorList>
    </citation>
    <scope>NUCLEOTIDE SEQUENCE [LARGE SCALE GENOMIC DNA]</scope>
    <source>
        <strain evidence="2 3">PE</strain>
    </source>
</reference>
<dbReference type="InterPro" id="IPR010640">
    <property type="entry name" value="Low_temperature_requirement_A"/>
</dbReference>
<dbReference type="AlphaFoldDB" id="A0A4R0XT03"/>
<organism evidence="2 3">
    <name type="scientific">Mycoplasma marinum</name>
    <dbReference type="NCBI Taxonomy" id="1937190"/>
    <lineage>
        <taxon>Bacteria</taxon>
        <taxon>Bacillati</taxon>
        <taxon>Mycoplasmatota</taxon>
        <taxon>Mollicutes</taxon>
        <taxon>Mycoplasmataceae</taxon>
        <taxon>Mycoplasma</taxon>
    </lineage>
</organism>
<feature type="transmembrane region" description="Helical" evidence="1">
    <location>
        <begin position="184"/>
        <end position="207"/>
    </location>
</feature>
<keyword evidence="1" id="KW-0472">Membrane</keyword>
<proteinExistence type="predicted"/>
<dbReference type="Proteomes" id="UP000294192">
    <property type="component" value="Unassembled WGS sequence"/>
</dbReference>
<keyword evidence="3" id="KW-1185">Reference proteome</keyword>
<dbReference type="EMBL" id="PSZO01000001">
    <property type="protein sequence ID" value="TCG12023.1"/>
    <property type="molecule type" value="Genomic_DNA"/>
</dbReference>
<feature type="transmembrane region" description="Helical" evidence="1">
    <location>
        <begin position="386"/>
        <end position="406"/>
    </location>
</feature>
<comment type="caution">
    <text evidence="2">The sequence shown here is derived from an EMBL/GenBank/DDBJ whole genome shotgun (WGS) entry which is preliminary data.</text>
</comment>
<evidence type="ECO:0000313" key="3">
    <source>
        <dbReference type="Proteomes" id="UP000294192"/>
    </source>
</evidence>
<feature type="transmembrane region" description="Helical" evidence="1">
    <location>
        <begin position="294"/>
        <end position="315"/>
    </location>
</feature>
<evidence type="ECO:0008006" key="4">
    <source>
        <dbReference type="Google" id="ProtNLM"/>
    </source>
</evidence>
<feature type="transmembrane region" description="Helical" evidence="1">
    <location>
        <begin position="254"/>
        <end position="274"/>
    </location>
</feature>
<feature type="transmembrane region" description="Helical" evidence="1">
    <location>
        <begin position="114"/>
        <end position="138"/>
    </location>
</feature>
<evidence type="ECO:0000313" key="2">
    <source>
        <dbReference type="EMBL" id="TCG12023.1"/>
    </source>
</evidence>
<dbReference type="RefSeq" id="WP_131598227.1">
    <property type="nucleotide sequence ID" value="NZ_CBDBYK010000003.1"/>
</dbReference>
<sequence>MLKNFIVNTKTKPSKSLEIFFDFIIIATVSIIFNGFVLNSHAAPTYQKVFMCFNAGLVTTFWFAHTFFRQRFEKSNPFFRVVTMFKVISLGIIAAGLDLMIFRLNTSPGKDPQWIAKISMVIWIGGYIFSRMLFFIEYSLCSFVNKENKVIFKLTIGKSLSRLFVVILAIAHLILIALDFQITTLTYIFLPLYLASEFIGNVIFVTNKNLKKAPKVSIAYASERYKKLTYLYIGSLFISGTIQFAYYFKKSTDLYMLGNLMAIYLIGFLMWWFYLEYSHRLIIKQSARNLIKLAFLNIFVTTSMAIFGGSIINSHNDSNKLYIMISSVIALALIFILINSFLSSLYRDDKITILNFKKQSWMLCITNVIILGTFAIINIFVNLPMWSLYIVIITTLISSISLPYILKRINCTKLR</sequence>
<feature type="transmembrane region" description="Helical" evidence="1">
    <location>
        <begin position="159"/>
        <end position="178"/>
    </location>
</feature>
<dbReference type="Pfam" id="PF06772">
    <property type="entry name" value="LtrA"/>
    <property type="match status" value="1"/>
</dbReference>
<feature type="transmembrane region" description="Helical" evidence="1">
    <location>
        <begin position="361"/>
        <end position="380"/>
    </location>
</feature>
<dbReference type="OrthoDB" id="9821119at2"/>
<gene>
    <name evidence="2" type="ORF">C4B24_00220</name>
</gene>